<dbReference type="Proteomes" id="UP001497744">
    <property type="component" value="Unassembled WGS sequence"/>
</dbReference>
<dbReference type="EMBL" id="BPLF01000001">
    <property type="protein sequence ID" value="GIX60990.1"/>
    <property type="molecule type" value="Genomic_DNA"/>
</dbReference>
<comment type="caution">
    <text evidence="2">The sequence shown here is derived from an EMBL/GenBank/DDBJ whole genome shotgun (WGS) entry which is preliminary data.</text>
</comment>
<gene>
    <name evidence="2" type="ORF">BcabD6B2_04250</name>
</gene>
<keyword evidence="1" id="KW-0732">Signal</keyword>
<proteinExistence type="predicted"/>
<organism evidence="2 3">
    <name type="scientific">Babesia caballi</name>
    <dbReference type="NCBI Taxonomy" id="5871"/>
    <lineage>
        <taxon>Eukaryota</taxon>
        <taxon>Sar</taxon>
        <taxon>Alveolata</taxon>
        <taxon>Apicomplexa</taxon>
        <taxon>Aconoidasida</taxon>
        <taxon>Piroplasmida</taxon>
        <taxon>Babesiidae</taxon>
        <taxon>Babesia</taxon>
    </lineage>
</organism>
<feature type="signal peptide" evidence="1">
    <location>
        <begin position="1"/>
        <end position="26"/>
    </location>
</feature>
<accession>A0AAV4LNG7</accession>
<dbReference type="AlphaFoldDB" id="A0AAV4LNG7"/>
<protein>
    <submittedName>
        <fullName evidence="2">Threonine ammonia-lyase</fullName>
    </submittedName>
</protein>
<dbReference type="GeneID" id="94192473"/>
<dbReference type="RefSeq" id="XP_067713061.1">
    <property type="nucleotide sequence ID" value="XM_067856960.1"/>
</dbReference>
<feature type="chain" id="PRO_5043640950" evidence="1">
    <location>
        <begin position="27"/>
        <end position="71"/>
    </location>
</feature>
<sequence>MEFKRVITAALVALLSATSLLDVVEGNPFGYFRGVCDPVCKECKHKCESLYKAGTFKRWMCKGRCKFDKAK</sequence>
<evidence type="ECO:0000256" key="1">
    <source>
        <dbReference type="SAM" id="SignalP"/>
    </source>
</evidence>
<evidence type="ECO:0000313" key="2">
    <source>
        <dbReference type="EMBL" id="GIX60990.1"/>
    </source>
</evidence>
<name>A0AAV4LNG7_BABCB</name>
<evidence type="ECO:0000313" key="3">
    <source>
        <dbReference type="Proteomes" id="UP001497744"/>
    </source>
</evidence>
<keyword evidence="3" id="KW-1185">Reference proteome</keyword>
<reference evidence="2 3" key="1">
    <citation type="submission" date="2021-06" db="EMBL/GenBank/DDBJ databases">
        <title>Genome sequence of Babesia caballi.</title>
        <authorList>
            <person name="Yamagishi J."/>
            <person name="Kidaka T."/>
            <person name="Ochi A."/>
        </authorList>
    </citation>
    <scope>NUCLEOTIDE SEQUENCE [LARGE SCALE GENOMIC DNA]</scope>
    <source>
        <strain evidence="2">USDA-D6B2</strain>
    </source>
</reference>